<accession>A0A127M9A7</accession>
<keyword evidence="4 6" id="KW-1133">Transmembrane helix</keyword>
<gene>
    <name evidence="7" type="ORF">AZF00_16410</name>
</gene>
<feature type="transmembrane region" description="Helical" evidence="6">
    <location>
        <begin position="97"/>
        <end position="121"/>
    </location>
</feature>
<dbReference type="Pfam" id="PF04241">
    <property type="entry name" value="DUF423"/>
    <property type="match status" value="1"/>
</dbReference>
<dbReference type="RefSeq" id="WP_008252263.1">
    <property type="nucleotide sequence ID" value="NZ_CP014544.1"/>
</dbReference>
<dbReference type="PANTHER" id="PTHR43461">
    <property type="entry name" value="TRANSMEMBRANE PROTEIN 256"/>
    <property type="match status" value="1"/>
</dbReference>
<organism evidence="7 8">
    <name type="scientific">Zhongshania aliphaticivorans</name>
    <dbReference type="NCBI Taxonomy" id="1470434"/>
    <lineage>
        <taxon>Bacteria</taxon>
        <taxon>Pseudomonadati</taxon>
        <taxon>Pseudomonadota</taxon>
        <taxon>Gammaproteobacteria</taxon>
        <taxon>Cellvibrionales</taxon>
        <taxon>Spongiibacteraceae</taxon>
        <taxon>Zhongshania</taxon>
    </lineage>
</organism>
<dbReference type="KEGG" id="zal:AZF00_16410"/>
<dbReference type="EMBL" id="CP014544">
    <property type="protein sequence ID" value="AMO69786.1"/>
    <property type="molecule type" value="Genomic_DNA"/>
</dbReference>
<evidence type="ECO:0008006" key="9">
    <source>
        <dbReference type="Google" id="ProtNLM"/>
    </source>
</evidence>
<comment type="subcellular location">
    <subcellularLocation>
        <location evidence="1">Membrane</location>
        <topology evidence="1">Multi-pass membrane protein</topology>
    </subcellularLocation>
</comment>
<keyword evidence="3 6" id="KW-0812">Transmembrane</keyword>
<dbReference type="PANTHER" id="PTHR43461:SF1">
    <property type="entry name" value="TRANSMEMBRANE PROTEIN 256"/>
    <property type="match status" value="1"/>
</dbReference>
<sequence>MASLTVFMAAMLGFLAVALGAFGAHGLKASLSTEMMAVYQTAVQYHFYHCLALLVVGLLMHSGVQHLSLRIAAVLFFLGVLVFSGSLYALAITEIKILGAITPIGGLMFLIAWACLAYSAWKTM</sequence>
<evidence type="ECO:0000256" key="5">
    <source>
        <dbReference type="ARBA" id="ARBA00023136"/>
    </source>
</evidence>
<evidence type="ECO:0000256" key="6">
    <source>
        <dbReference type="SAM" id="Phobius"/>
    </source>
</evidence>
<proteinExistence type="inferred from homology"/>
<dbReference type="STRING" id="1470434.AZF00_16410"/>
<dbReference type="AlphaFoldDB" id="A0A127M9A7"/>
<dbReference type="Proteomes" id="UP000074119">
    <property type="component" value="Chromosome"/>
</dbReference>
<keyword evidence="5 6" id="KW-0472">Membrane</keyword>
<protein>
    <recommendedName>
        <fullName evidence="9">DUF423 domain-containing protein</fullName>
    </recommendedName>
</protein>
<comment type="similarity">
    <text evidence="2">Belongs to the UPF0382 family.</text>
</comment>
<dbReference type="InterPro" id="IPR006696">
    <property type="entry name" value="DUF423"/>
</dbReference>
<reference evidence="7 8" key="1">
    <citation type="submission" date="2015-12" db="EMBL/GenBank/DDBJ databases">
        <authorList>
            <person name="Shamseldin A."/>
            <person name="Moawad H."/>
            <person name="Abd El-Rahim W.M."/>
            <person name="Sadowsky M.J."/>
        </authorList>
    </citation>
    <scope>NUCLEOTIDE SEQUENCE [LARGE SCALE GENOMIC DNA]</scope>
    <source>
        <strain evidence="7 8">SM2</strain>
    </source>
</reference>
<evidence type="ECO:0000256" key="1">
    <source>
        <dbReference type="ARBA" id="ARBA00004141"/>
    </source>
</evidence>
<evidence type="ECO:0000256" key="4">
    <source>
        <dbReference type="ARBA" id="ARBA00022989"/>
    </source>
</evidence>
<evidence type="ECO:0000256" key="2">
    <source>
        <dbReference type="ARBA" id="ARBA00009694"/>
    </source>
</evidence>
<evidence type="ECO:0000313" key="7">
    <source>
        <dbReference type="EMBL" id="AMO69786.1"/>
    </source>
</evidence>
<name>A0A127M9A7_9GAMM</name>
<evidence type="ECO:0000313" key="8">
    <source>
        <dbReference type="Proteomes" id="UP000074119"/>
    </source>
</evidence>
<evidence type="ECO:0000256" key="3">
    <source>
        <dbReference type="ARBA" id="ARBA00022692"/>
    </source>
</evidence>
<feature type="transmembrane region" description="Helical" evidence="6">
    <location>
        <begin position="44"/>
        <end position="64"/>
    </location>
</feature>
<feature type="transmembrane region" description="Helical" evidence="6">
    <location>
        <begin position="71"/>
        <end position="91"/>
    </location>
</feature>
<dbReference type="GO" id="GO:0005886">
    <property type="term" value="C:plasma membrane"/>
    <property type="evidence" value="ECO:0007669"/>
    <property type="project" value="TreeGrafter"/>
</dbReference>